<proteinExistence type="predicted"/>
<dbReference type="InterPro" id="IPR018466">
    <property type="entry name" value="Kre9/Knh1-like_N"/>
</dbReference>
<gene>
    <name evidence="5" type="ORF">SAPIO_CDS3544</name>
</gene>
<dbReference type="KEGG" id="sapo:SAPIO_CDS3544"/>
<dbReference type="VEuPathDB" id="FungiDB:SAPIO_CDS3544"/>
<dbReference type="AlphaFoldDB" id="A0A084GB12"/>
<dbReference type="RefSeq" id="XP_016644323.1">
    <property type="nucleotide sequence ID" value="XM_016786317.1"/>
</dbReference>
<evidence type="ECO:0000313" key="5">
    <source>
        <dbReference type="EMBL" id="KEZ44524.1"/>
    </source>
</evidence>
<evidence type="ECO:0000256" key="1">
    <source>
        <dbReference type="ARBA" id="ARBA00022729"/>
    </source>
</evidence>
<feature type="signal peptide" evidence="3">
    <location>
        <begin position="1"/>
        <end position="18"/>
    </location>
</feature>
<evidence type="ECO:0000259" key="4">
    <source>
        <dbReference type="Pfam" id="PF10342"/>
    </source>
</evidence>
<keyword evidence="6" id="KW-1185">Reference proteome</keyword>
<organism evidence="5 6">
    <name type="scientific">Pseudallescheria apiosperma</name>
    <name type="common">Scedosporium apiospermum</name>
    <dbReference type="NCBI Taxonomy" id="563466"/>
    <lineage>
        <taxon>Eukaryota</taxon>
        <taxon>Fungi</taxon>
        <taxon>Dikarya</taxon>
        <taxon>Ascomycota</taxon>
        <taxon>Pezizomycotina</taxon>
        <taxon>Sordariomycetes</taxon>
        <taxon>Hypocreomycetidae</taxon>
        <taxon>Microascales</taxon>
        <taxon>Microascaceae</taxon>
        <taxon>Scedosporium</taxon>
    </lineage>
</organism>
<name>A0A084GB12_PSEDA</name>
<evidence type="ECO:0000256" key="2">
    <source>
        <dbReference type="SAM" id="MobiDB-lite"/>
    </source>
</evidence>
<accession>A0A084GB12</accession>
<dbReference type="EMBL" id="JOWA01000088">
    <property type="protein sequence ID" value="KEZ44524.1"/>
    <property type="molecule type" value="Genomic_DNA"/>
</dbReference>
<feature type="chain" id="PRO_5001775654" description="Yeast cell wall synthesis Kre9/Knh1-like N-terminal domain-containing protein" evidence="3">
    <location>
        <begin position="19"/>
        <end position="558"/>
    </location>
</feature>
<dbReference type="Pfam" id="PF10342">
    <property type="entry name" value="Kre9_KNH"/>
    <property type="match status" value="1"/>
</dbReference>
<comment type="caution">
    <text evidence="5">The sequence shown here is derived from an EMBL/GenBank/DDBJ whole genome shotgun (WGS) entry which is preliminary data.</text>
</comment>
<feature type="region of interest" description="Disordered" evidence="2">
    <location>
        <begin position="102"/>
        <end position="195"/>
    </location>
</feature>
<dbReference type="Proteomes" id="UP000028545">
    <property type="component" value="Unassembled WGS sequence"/>
</dbReference>
<dbReference type="GeneID" id="27722616"/>
<evidence type="ECO:0000256" key="3">
    <source>
        <dbReference type="SAM" id="SignalP"/>
    </source>
</evidence>
<keyword evidence="1 3" id="KW-0732">Signal</keyword>
<evidence type="ECO:0000313" key="6">
    <source>
        <dbReference type="Proteomes" id="UP000028545"/>
    </source>
</evidence>
<protein>
    <recommendedName>
        <fullName evidence="4">Yeast cell wall synthesis Kre9/Knh1-like N-terminal domain-containing protein</fullName>
    </recommendedName>
</protein>
<dbReference type="HOGENOM" id="CLU_488473_0_0_1"/>
<sequence length="558" mass="52660">MKTSQTLALLSSIALGSADFLAPARGQTLEIDEEFTARWETDGLVEPIDISLVPVGNENAAQQVAAGVDNSGSVAFTPDASLGQFDQFELVLTDSDDNTVTSDAFSIDSGNGGAQAASNRQGGNGGNGRVSANSAGGRGNQGQQASSDDEEDDDGSNASGRVSAAVEPPEADAQTQRGAGGNNQAATGATGAANNAAAGSPGGGFIPLSGDQLTVTPTFANAQQANFVTDAAQIATNEGVVPNVGVINSQASQATADVNIQTVPAVETSAAAVDGAVPVATPPVAVIDPAAAASSQTGLVVDGGVAQTGALSLSPVASAAVGVPQAGFSVINPGAAATAIGSVASVAPIASLDASAIAAEPSAAASVSAEVIGGAAAIPGAATDVLEASTAIAGAVSLDPLASVAADTAAFSADSLAPIATPGVFPSVGAGAPGAIAGTGLTISPTIVPGGQFTNTLPAVPTGSIPTPIINPSGAVGGIGTGAVGGIGAGGVGTGANSFATNVLNSASGLAFSSINVGASATGANAQATGATVAAAPGLSARGALVGGIAVLVALWVM</sequence>
<dbReference type="OMA" id="AQISKPR"/>
<reference evidence="5 6" key="1">
    <citation type="journal article" date="2014" name="Genome Announc.">
        <title>Draft genome sequence of the pathogenic fungus Scedosporium apiospermum.</title>
        <authorList>
            <person name="Vandeputte P."/>
            <person name="Ghamrawi S."/>
            <person name="Rechenmann M."/>
            <person name="Iltis A."/>
            <person name="Giraud S."/>
            <person name="Fleury M."/>
            <person name="Thornton C."/>
            <person name="Delhaes L."/>
            <person name="Meyer W."/>
            <person name="Papon N."/>
            <person name="Bouchara J.P."/>
        </authorList>
    </citation>
    <scope>NUCLEOTIDE SEQUENCE [LARGE SCALE GENOMIC DNA]</scope>
    <source>
        <strain evidence="5 6">IHEM 14462</strain>
    </source>
</reference>
<feature type="compositionally biased region" description="Low complexity" evidence="2">
    <location>
        <begin position="173"/>
        <end position="195"/>
    </location>
</feature>
<dbReference type="OrthoDB" id="3542162at2759"/>
<feature type="domain" description="Yeast cell wall synthesis Kre9/Knh1-like N-terminal" evidence="4">
    <location>
        <begin position="23"/>
        <end position="105"/>
    </location>
</feature>